<evidence type="ECO:0000256" key="7">
    <source>
        <dbReference type="SAM" id="Coils"/>
    </source>
</evidence>
<dbReference type="PANTHER" id="PTHR34982:SF1">
    <property type="entry name" value="FLAGELLAR ASSEMBLY PROTEIN FLIH"/>
    <property type="match status" value="1"/>
</dbReference>
<proteinExistence type="inferred from homology"/>
<keyword evidence="10" id="KW-1185">Reference proteome</keyword>
<evidence type="ECO:0000256" key="4">
    <source>
        <dbReference type="ARBA" id="ARBA00022795"/>
    </source>
</evidence>
<evidence type="ECO:0000256" key="5">
    <source>
        <dbReference type="ARBA" id="ARBA00022927"/>
    </source>
</evidence>
<feature type="coiled-coil region" evidence="7">
    <location>
        <begin position="117"/>
        <end position="144"/>
    </location>
</feature>
<keyword evidence="5" id="KW-0653">Protein transport</keyword>
<feature type="coiled-coil region" evidence="7">
    <location>
        <begin position="46"/>
        <end position="73"/>
    </location>
</feature>
<feature type="domain" description="Flagellar assembly protein FliH/Type III secretion system HrpE" evidence="8">
    <location>
        <begin position="122"/>
        <end position="251"/>
    </location>
</feature>
<evidence type="ECO:0000256" key="6">
    <source>
        <dbReference type="ARBA" id="ARBA00023225"/>
    </source>
</evidence>
<keyword evidence="7" id="KW-0175">Coiled coil</keyword>
<dbReference type="Pfam" id="PF02108">
    <property type="entry name" value="FliH"/>
    <property type="match status" value="1"/>
</dbReference>
<keyword evidence="3" id="KW-0813">Transport</keyword>
<dbReference type="SUPFAM" id="SSF160527">
    <property type="entry name" value="V-type ATPase subunit E-like"/>
    <property type="match status" value="1"/>
</dbReference>
<dbReference type="InterPro" id="IPR051472">
    <property type="entry name" value="T3SS_Stator/FliH"/>
</dbReference>
<evidence type="ECO:0000259" key="8">
    <source>
        <dbReference type="Pfam" id="PF02108"/>
    </source>
</evidence>
<accession>A0ABU6NBV5</accession>
<gene>
    <name evidence="9" type="ORF">P4447_14655</name>
</gene>
<evidence type="ECO:0000256" key="1">
    <source>
        <dbReference type="ARBA" id="ARBA00003041"/>
    </source>
</evidence>
<dbReference type="InterPro" id="IPR018035">
    <property type="entry name" value="Flagellar_FliH/T3SS_HrpE"/>
</dbReference>
<dbReference type="RefSeq" id="WP_327968722.1">
    <property type="nucleotide sequence ID" value="NZ_JARMQG010000205.1"/>
</dbReference>
<dbReference type="EMBL" id="JARMQG010000205">
    <property type="protein sequence ID" value="MED3563664.1"/>
    <property type="molecule type" value="Genomic_DNA"/>
</dbReference>
<keyword evidence="6" id="KW-1006">Bacterial flagellum protein export</keyword>
<comment type="function">
    <text evidence="1">Needed for flagellar regrowth and assembly.</text>
</comment>
<name>A0ABU6NBV5_9BACI</name>
<evidence type="ECO:0000313" key="9">
    <source>
        <dbReference type="EMBL" id="MED3563664.1"/>
    </source>
</evidence>
<evidence type="ECO:0000256" key="3">
    <source>
        <dbReference type="ARBA" id="ARBA00022448"/>
    </source>
</evidence>
<keyword evidence="4" id="KW-1005">Bacterial flagellum biogenesis</keyword>
<dbReference type="PANTHER" id="PTHR34982">
    <property type="entry name" value="YOP PROTEINS TRANSLOCATION PROTEIN L"/>
    <property type="match status" value="1"/>
</dbReference>
<organism evidence="9 10">
    <name type="scientific">Bacillus xiapuensis</name>
    <dbReference type="NCBI Taxonomy" id="2014075"/>
    <lineage>
        <taxon>Bacteria</taxon>
        <taxon>Bacillati</taxon>
        <taxon>Bacillota</taxon>
        <taxon>Bacilli</taxon>
        <taxon>Bacillales</taxon>
        <taxon>Bacillaceae</taxon>
        <taxon>Bacillus</taxon>
    </lineage>
</organism>
<comment type="similarity">
    <text evidence="2">Belongs to the FliH family.</text>
</comment>
<evidence type="ECO:0000256" key="2">
    <source>
        <dbReference type="ARBA" id="ARBA00006602"/>
    </source>
</evidence>
<sequence>MSYSKVFKASHLSLGNEVKVITRPYISENKKADDVPSNSEIIADPNQLMEEAKEKAQAMIAQAEQNAHLIETMAAEKINQWWDENHKKLDEMTAEVKQQGYQEGVEQGKQEAVSLVQQEYHEKLAQIQHLLEQAYEQKDAIIAEAEPFLLELSFSIASQIIKQELTGYPEKFVELIKQTIHRVKEKEAITVCVHPDDFEFVQSQRKHLLAVVNGETEIKIIPDHSVSVKGCIIRTAYGSVDARIDTQMEEIKKAVLEAGREPENSAVS</sequence>
<evidence type="ECO:0000313" key="10">
    <source>
        <dbReference type="Proteomes" id="UP001330749"/>
    </source>
</evidence>
<dbReference type="Proteomes" id="UP001330749">
    <property type="component" value="Unassembled WGS sequence"/>
</dbReference>
<reference evidence="9 10" key="1">
    <citation type="submission" date="2023-03" db="EMBL/GenBank/DDBJ databases">
        <title>Bacillus Genome Sequencing.</title>
        <authorList>
            <person name="Dunlap C."/>
        </authorList>
    </citation>
    <scope>NUCLEOTIDE SEQUENCE [LARGE SCALE GENOMIC DNA]</scope>
    <source>
        <strain evidence="9 10">B-14544</strain>
    </source>
</reference>
<comment type="caution">
    <text evidence="9">The sequence shown here is derived from an EMBL/GenBank/DDBJ whole genome shotgun (WGS) entry which is preliminary data.</text>
</comment>
<protein>
    <submittedName>
        <fullName evidence="9">FliH/SctL family protein</fullName>
    </submittedName>
</protein>